<dbReference type="SUPFAM" id="SSF56801">
    <property type="entry name" value="Acetyl-CoA synthetase-like"/>
    <property type="match status" value="1"/>
</dbReference>
<dbReference type="NCBIfam" id="TIGR01720">
    <property type="entry name" value="NRPS-para261"/>
    <property type="match status" value="1"/>
</dbReference>
<dbReference type="InterPro" id="IPR010060">
    <property type="entry name" value="NRPS_synth"/>
</dbReference>
<dbReference type="PROSITE" id="PS50075">
    <property type="entry name" value="CARRIER"/>
    <property type="match status" value="1"/>
</dbReference>
<dbReference type="FunFam" id="2.30.38.10:FF:000001">
    <property type="entry name" value="Non-ribosomal peptide synthetase PvdI"/>
    <property type="match status" value="1"/>
</dbReference>
<reference evidence="8 9" key="1">
    <citation type="submission" date="2016-10" db="EMBL/GenBank/DDBJ databases">
        <authorList>
            <person name="de Groot N.N."/>
        </authorList>
    </citation>
    <scope>NUCLEOTIDE SEQUENCE [LARGE SCALE GENOMIC DNA]</scope>
    <source>
        <strain evidence="8 9">CGMCC 4.7037</strain>
    </source>
</reference>
<dbReference type="Gene3D" id="3.30.559.30">
    <property type="entry name" value="Nonribosomal peptide synthetase, condensation domain"/>
    <property type="match status" value="1"/>
</dbReference>
<keyword evidence="3" id="KW-0597">Phosphoprotein</keyword>
<dbReference type="InterPro" id="IPR020845">
    <property type="entry name" value="AMP-binding_CS"/>
</dbReference>
<dbReference type="GO" id="GO:0005829">
    <property type="term" value="C:cytosol"/>
    <property type="evidence" value="ECO:0007669"/>
    <property type="project" value="TreeGrafter"/>
</dbReference>
<dbReference type="InterPro" id="IPR000873">
    <property type="entry name" value="AMP-dep_synth/lig_dom"/>
</dbReference>
<evidence type="ECO:0000313" key="8">
    <source>
        <dbReference type="EMBL" id="SEG89214.1"/>
    </source>
</evidence>
<dbReference type="SUPFAM" id="SSF47336">
    <property type="entry name" value="ACP-like"/>
    <property type="match status" value="1"/>
</dbReference>
<dbReference type="GO" id="GO:0009239">
    <property type="term" value="P:enterobactin biosynthetic process"/>
    <property type="evidence" value="ECO:0007669"/>
    <property type="project" value="TreeGrafter"/>
</dbReference>
<dbReference type="Gene3D" id="1.10.1200.10">
    <property type="entry name" value="ACP-like"/>
    <property type="match status" value="1"/>
</dbReference>
<dbReference type="InterPro" id="IPR045851">
    <property type="entry name" value="AMP-bd_C_sf"/>
</dbReference>
<dbReference type="FunFam" id="3.40.50.980:FF:000002">
    <property type="entry name" value="Enterobactin synthetase component F"/>
    <property type="match status" value="1"/>
</dbReference>
<dbReference type="PROSITE" id="PS00455">
    <property type="entry name" value="AMP_BINDING"/>
    <property type="match status" value="1"/>
</dbReference>
<dbReference type="AlphaFoldDB" id="A0A1H6DVV5"/>
<dbReference type="InterPro" id="IPR025110">
    <property type="entry name" value="AMP-bd_C"/>
</dbReference>
<dbReference type="GO" id="GO:0008610">
    <property type="term" value="P:lipid biosynthetic process"/>
    <property type="evidence" value="ECO:0007669"/>
    <property type="project" value="UniProtKB-ARBA"/>
</dbReference>
<dbReference type="Gene3D" id="3.30.559.10">
    <property type="entry name" value="Chloramphenicol acetyltransferase-like domain"/>
    <property type="match status" value="1"/>
</dbReference>
<dbReference type="Proteomes" id="UP000236732">
    <property type="component" value="Unassembled WGS sequence"/>
</dbReference>
<evidence type="ECO:0000256" key="2">
    <source>
        <dbReference type="ARBA" id="ARBA00022450"/>
    </source>
</evidence>
<evidence type="ECO:0000256" key="6">
    <source>
        <dbReference type="SAM" id="MobiDB-lite"/>
    </source>
</evidence>
<dbReference type="Pfam" id="PF00501">
    <property type="entry name" value="AMP-binding"/>
    <property type="match status" value="1"/>
</dbReference>
<dbReference type="SMART" id="SM00823">
    <property type="entry name" value="PKS_PP"/>
    <property type="match status" value="1"/>
</dbReference>
<sequence>MTQDSPVVPAGTLVTLLREQAARTPHARAVVAEDACLSYAELDARADRLARRLRRAGAGPERVVAVAVPRGAGLVVAIVAVLKAGAAYLPLDPGDPPQRRRLMLTDAGAVAAVTPDAEPGDAFEGVVTVDVNDAAATGEPPAALPEARPGNLAYVIYTSGSTGRPKGVGITHRAIVNRLAWMQARYDLRPDDRVLQKTPAGFDVSVWEFFWPLLHGATLVMARPDGHRDPAYLAEVVRRERITTLHFVPSMLAAFLRAEPGTPLPSVRRVLCSGEALPAETVHRFHRAHDAELHNLYGPTEAAVDVTAWPCPPGMPDDPVPIGLPVWNTGVRVLDGALRPVADGETGELYLTGVQLARGYLGRPGLTATRFVADPFGAPGERMYRTGDLGRRRPDGAFEYAGRVDNQVKLRGQRVELGEIESVLTGHPAVEQAAVLVRENTGGHRHLVGYLVAAEPVADDDLEAYLAARLPAHMVPARYVTLDELPVTANGKLDRAALAAIEPRRTGGGRAARTEPERLVCGIFAEVLGLPSVRPDEGFLRLGGDSIQAIDAAGRITRAGLPVAVRDVMGARTAAALAERALTRPAPTVAEAPEAGWGAVPMTPIMHWLRERGGPADAFGQRLVLRIPAQVTAAWLTGALRRLLEVHDMLRVRRRITADGRWELVVPPPDDVDARRCVTEVPLDGRTGPAAGELIRAELAAAQRRLSLDEGRLVQAVLFSAGPDRQAVLGLVVNHLCVDGVSWRVLLNDLREAWHAGPGWRPAPAVTTFRTWARLLNGEARSDARPEAAAYWSSALDPGRARLGRRPLDARTDHESPDHLLTLDLDPATTERLVSPATGPGSPTINDLLLTGLALAVRERAHRDGTPDEPVVLDVEGHGRQDRDGTDLSRTVGWFTTLFPVRLLKAGGTFHDDPLAALRLVREQLRDIPDKGLEYGVHRYLRAPGEHVAGSEPEIGFNYLGRFDGGGTGDWTIVADFGVGLDCFGAGMPMAHAVEVNAAVVDGPGGPVLRATWSWAAGVLTRPEVARLAETWFHRLTRLAADAADAADDAAVSRDLTLRTVSAAEIEELEAELNAIRS</sequence>
<dbReference type="GO" id="GO:0009366">
    <property type="term" value="C:enterobactin synthetase complex"/>
    <property type="evidence" value="ECO:0007669"/>
    <property type="project" value="TreeGrafter"/>
</dbReference>
<dbReference type="FunFam" id="3.30.300.30:FF:000010">
    <property type="entry name" value="Enterobactin synthetase component F"/>
    <property type="match status" value="1"/>
</dbReference>
<dbReference type="InterPro" id="IPR020806">
    <property type="entry name" value="PKS_PP-bd"/>
</dbReference>
<evidence type="ECO:0000259" key="7">
    <source>
        <dbReference type="PROSITE" id="PS50075"/>
    </source>
</evidence>
<evidence type="ECO:0000256" key="5">
    <source>
        <dbReference type="ARBA" id="ARBA00023194"/>
    </source>
</evidence>
<gene>
    <name evidence="8" type="ORF">SAMN05444920_106409</name>
</gene>
<dbReference type="Pfam" id="PF00550">
    <property type="entry name" value="PP-binding"/>
    <property type="match status" value="1"/>
</dbReference>
<dbReference type="InterPro" id="IPR001242">
    <property type="entry name" value="Condensation_dom"/>
</dbReference>
<keyword evidence="4" id="KW-0677">Repeat</keyword>
<dbReference type="GO" id="GO:0047527">
    <property type="term" value="F:2,3-dihydroxybenzoate-serine ligase activity"/>
    <property type="evidence" value="ECO:0007669"/>
    <property type="project" value="TreeGrafter"/>
</dbReference>
<dbReference type="EMBL" id="FNVT01000006">
    <property type="protein sequence ID" value="SEG89214.1"/>
    <property type="molecule type" value="Genomic_DNA"/>
</dbReference>
<dbReference type="InterPro" id="IPR023213">
    <property type="entry name" value="CAT-like_dom_sf"/>
</dbReference>
<dbReference type="InterPro" id="IPR042099">
    <property type="entry name" value="ANL_N_sf"/>
</dbReference>
<feature type="region of interest" description="Disordered" evidence="6">
    <location>
        <begin position="865"/>
        <end position="884"/>
    </location>
</feature>
<evidence type="ECO:0000256" key="1">
    <source>
        <dbReference type="ARBA" id="ARBA00001957"/>
    </source>
</evidence>
<evidence type="ECO:0000256" key="4">
    <source>
        <dbReference type="ARBA" id="ARBA00022737"/>
    </source>
</evidence>
<dbReference type="PANTHER" id="PTHR45527">
    <property type="entry name" value="NONRIBOSOMAL PEPTIDE SYNTHETASE"/>
    <property type="match status" value="1"/>
</dbReference>
<dbReference type="SUPFAM" id="SSF52777">
    <property type="entry name" value="CoA-dependent acyltransferases"/>
    <property type="match status" value="2"/>
</dbReference>
<feature type="domain" description="Carrier" evidence="7">
    <location>
        <begin position="511"/>
        <end position="585"/>
    </location>
</feature>
<feature type="compositionally biased region" description="Basic and acidic residues" evidence="6">
    <location>
        <begin position="875"/>
        <end position="884"/>
    </location>
</feature>
<protein>
    <submittedName>
        <fullName evidence="8">Non-ribosomal peptide synthase domain TIGR01720/amino acid adenylation domain-containing protein</fullName>
    </submittedName>
</protein>
<dbReference type="OrthoDB" id="2472181at2"/>
<dbReference type="InterPro" id="IPR010071">
    <property type="entry name" value="AA_adenyl_dom"/>
</dbReference>
<dbReference type="Gene3D" id="3.30.300.30">
    <property type="match status" value="1"/>
</dbReference>
<dbReference type="NCBIfam" id="TIGR01733">
    <property type="entry name" value="AA-adenyl-dom"/>
    <property type="match status" value="1"/>
</dbReference>
<comment type="cofactor">
    <cofactor evidence="1">
        <name>pantetheine 4'-phosphate</name>
        <dbReference type="ChEBI" id="CHEBI:47942"/>
    </cofactor>
</comment>
<dbReference type="PANTHER" id="PTHR45527:SF1">
    <property type="entry name" value="FATTY ACID SYNTHASE"/>
    <property type="match status" value="1"/>
</dbReference>
<dbReference type="Pfam" id="PF00668">
    <property type="entry name" value="Condensation"/>
    <property type="match status" value="1"/>
</dbReference>
<name>A0A1H6DVV5_9ACTN</name>
<evidence type="ECO:0000256" key="3">
    <source>
        <dbReference type="ARBA" id="ARBA00022553"/>
    </source>
</evidence>
<proteinExistence type="predicted"/>
<dbReference type="CDD" id="cd17646">
    <property type="entry name" value="A_NRPS_AB3403-like"/>
    <property type="match status" value="1"/>
</dbReference>
<dbReference type="PROSITE" id="PS00012">
    <property type="entry name" value="PHOSPHOPANTETHEINE"/>
    <property type="match status" value="1"/>
</dbReference>
<dbReference type="InterPro" id="IPR009081">
    <property type="entry name" value="PP-bd_ACP"/>
</dbReference>
<accession>A0A1H6DVV5</accession>
<dbReference type="RefSeq" id="WP_103958310.1">
    <property type="nucleotide sequence ID" value="NZ_FNVT01000006.1"/>
</dbReference>
<dbReference type="Gene3D" id="3.40.50.12780">
    <property type="entry name" value="N-terminal domain of ligase-like"/>
    <property type="match status" value="1"/>
</dbReference>
<evidence type="ECO:0000313" key="9">
    <source>
        <dbReference type="Proteomes" id="UP000236732"/>
    </source>
</evidence>
<dbReference type="Pfam" id="PF13193">
    <property type="entry name" value="AMP-binding_C"/>
    <property type="match status" value="1"/>
</dbReference>
<dbReference type="GO" id="GO:0031177">
    <property type="term" value="F:phosphopantetheine binding"/>
    <property type="evidence" value="ECO:0007669"/>
    <property type="project" value="InterPro"/>
</dbReference>
<organism evidence="8 9">
    <name type="scientific">Nonomuraea solani</name>
    <dbReference type="NCBI Taxonomy" id="1144553"/>
    <lineage>
        <taxon>Bacteria</taxon>
        <taxon>Bacillati</taxon>
        <taxon>Actinomycetota</taxon>
        <taxon>Actinomycetes</taxon>
        <taxon>Streptosporangiales</taxon>
        <taxon>Streptosporangiaceae</taxon>
        <taxon>Nonomuraea</taxon>
    </lineage>
</organism>
<keyword evidence="2" id="KW-0596">Phosphopantetheine</keyword>
<dbReference type="InterPro" id="IPR036736">
    <property type="entry name" value="ACP-like_sf"/>
</dbReference>
<dbReference type="GO" id="GO:0043041">
    <property type="term" value="P:amino acid activation for nonribosomal peptide biosynthetic process"/>
    <property type="evidence" value="ECO:0007669"/>
    <property type="project" value="TreeGrafter"/>
</dbReference>
<keyword evidence="5" id="KW-0045">Antibiotic biosynthesis</keyword>
<dbReference type="InterPro" id="IPR006162">
    <property type="entry name" value="Ppantetheine_attach_site"/>
</dbReference>
<keyword evidence="9" id="KW-1185">Reference proteome</keyword>
<dbReference type="FunFam" id="3.40.50.980:FF:000001">
    <property type="entry name" value="Non-ribosomal peptide synthetase"/>
    <property type="match status" value="1"/>
</dbReference>
<dbReference type="FunFam" id="3.40.50.12780:FF:000012">
    <property type="entry name" value="Non-ribosomal peptide synthetase"/>
    <property type="match status" value="1"/>
</dbReference>